<reference evidence="2 3" key="1">
    <citation type="submission" date="2020-08" db="EMBL/GenBank/DDBJ databases">
        <title>Novel species isolated from subtropical streams in China.</title>
        <authorList>
            <person name="Lu H."/>
        </authorList>
    </citation>
    <scope>NUCLEOTIDE SEQUENCE [LARGE SCALE GENOMIC DNA]</scope>
    <source>
        <strain evidence="2 3">LX15W</strain>
    </source>
</reference>
<feature type="chain" id="PRO_5047484391" description="WD40 repeat protein" evidence="1">
    <location>
        <begin position="21"/>
        <end position="217"/>
    </location>
</feature>
<organism evidence="2 3">
    <name type="scientific">Undibacterium flavidum</name>
    <dbReference type="NCBI Taxonomy" id="2762297"/>
    <lineage>
        <taxon>Bacteria</taxon>
        <taxon>Pseudomonadati</taxon>
        <taxon>Pseudomonadota</taxon>
        <taxon>Betaproteobacteria</taxon>
        <taxon>Burkholderiales</taxon>
        <taxon>Oxalobacteraceae</taxon>
        <taxon>Undibacterium</taxon>
    </lineage>
</organism>
<dbReference type="RefSeq" id="WP_186942080.1">
    <property type="nucleotide sequence ID" value="NZ_JACOGA010000009.1"/>
</dbReference>
<proteinExistence type="predicted"/>
<gene>
    <name evidence="2" type="ORF">H8K55_10600</name>
</gene>
<dbReference type="SUPFAM" id="SSF82171">
    <property type="entry name" value="DPP6 N-terminal domain-like"/>
    <property type="match status" value="1"/>
</dbReference>
<feature type="signal peptide" evidence="1">
    <location>
        <begin position="1"/>
        <end position="20"/>
    </location>
</feature>
<keyword evidence="1" id="KW-0732">Signal</keyword>
<evidence type="ECO:0000313" key="3">
    <source>
        <dbReference type="Proteomes" id="UP000624279"/>
    </source>
</evidence>
<keyword evidence="3" id="KW-1185">Reference proteome</keyword>
<evidence type="ECO:0008006" key="4">
    <source>
        <dbReference type="Google" id="ProtNLM"/>
    </source>
</evidence>
<name>A0ABR6YBU9_9BURK</name>
<sequence length="217" mass="24599">MRQINFLFIFAILITGNACAATEKRKVCDFLWSENAKNLERDVDKPNEAKNIYSQDRKSSVKISRDGIFFVSNGKATHLKEIEFYPYYNEVLWAEDSKRFVITSSDGGLSGGWHVYVYEIDENSKLKRLKLPNKAVKIIDKLPNCDGGYSTNVGAIKWENEGKNLVIGLVVPHNGVCKNAGWTLGMKVSFDPSEIVEKYSKKELLRRFSDSTGCELK</sequence>
<dbReference type="Proteomes" id="UP000624279">
    <property type="component" value="Unassembled WGS sequence"/>
</dbReference>
<protein>
    <recommendedName>
        <fullName evidence="4">WD40 repeat protein</fullName>
    </recommendedName>
</protein>
<evidence type="ECO:0000313" key="2">
    <source>
        <dbReference type="EMBL" id="MBC3874043.1"/>
    </source>
</evidence>
<accession>A0ABR6YBU9</accession>
<dbReference type="EMBL" id="JACOGA010000009">
    <property type="protein sequence ID" value="MBC3874043.1"/>
    <property type="molecule type" value="Genomic_DNA"/>
</dbReference>
<evidence type="ECO:0000256" key="1">
    <source>
        <dbReference type="SAM" id="SignalP"/>
    </source>
</evidence>
<comment type="caution">
    <text evidence="2">The sequence shown here is derived from an EMBL/GenBank/DDBJ whole genome shotgun (WGS) entry which is preliminary data.</text>
</comment>